<keyword evidence="5 8" id="KW-1133">Transmembrane helix</keyword>
<dbReference type="InterPro" id="IPR044880">
    <property type="entry name" value="NCX_ion-bd_dom_sf"/>
</dbReference>
<comment type="similarity">
    <text evidence="2">Belongs to the Ca(2+):cation antiporter (CaCA) (TC 2.A.19) family.</text>
</comment>
<keyword evidence="4 8" id="KW-0812">Transmembrane</keyword>
<feature type="compositionally biased region" description="Low complexity" evidence="7">
    <location>
        <begin position="532"/>
        <end position="549"/>
    </location>
</feature>
<feature type="region of interest" description="Disordered" evidence="7">
    <location>
        <begin position="512"/>
        <end position="559"/>
    </location>
</feature>
<feature type="region of interest" description="Disordered" evidence="7">
    <location>
        <begin position="364"/>
        <end position="412"/>
    </location>
</feature>
<feature type="region of interest" description="Disordered" evidence="7">
    <location>
        <begin position="265"/>
        <end position="297"/>
    </location>
</feature>
<dbReference type="GO" id="GO:0016020">
    <property type="term" value="C:membrane"/>
    <property type="evidence" value="ECO:0007669"/>
    <property type="project" value="UniProtKB-SubCell"/>
</dbReference>
<evidence type="ECO:0000256" key="1">
    <source>
        <dbReference type="ARBA" id="ARBA00004141"/>
    </source>
</evidence>
<organism evidence="10 11">
    <name type="scientific">Bifiguratus adelaidae</name>
    <dbReference type="NCBI Taxonomy" id="1938954"/>
    <lineage>
        <taxon>Eukaryota</taxon>
        <taxon>Fungi</taxon>
        <taxon>Fungi incertae sedis</taxon>
        <taxon>Mucoromycota</taxon>
        <taxon>Mucoromycotina</taxon>
        <taxon>Endogonomycetes</taxon>
        <taxon>Endogonales</taxon>
        <taxon>Endogonales incertae sedis</taxon>
        <taxon>Bifiguratus</taxon>
    </lineage>
</organism>
<dbReference type="InterPro" id="IPR051359">
    <property type="entry name" value="CaCA_antiporter"/>
</dbReference>
<evidence type="ECO:0000256" key="4">
    <source>
        <dbReference type="ARBA" id="ARBA00022692"/>
    </source>
</evidence>
<evidence type="ECO:0000256" key="2">
    <source>
        <dbReference type="ARBA" id="ARBA00008170"/>
    </source>
</evidence>
<reference evidence="10 11" key="1">
    <citation type="journal article" date="2017" name="Mycologia">
        <title>Bifiguratus adelaidae, gen. et sp. nov., a new member of Mucoromycotina in endophytic and soil-dwelling habitats.</title>
        <authorList>
            <person name="Torres-Cruz T.J."/>
            <person name="Billingsley Tobias T.L."/>
            <person name="Almatruk M."/>
            <person name="Hesse C."/>
            <person name="Kuske C.R."/>
            <person name="Desiro A."/>
            <person name="Benucci G.M."/>
            <person name="Bonito G."/>
            <person name="Stajich J.E."/>
            <person name="Dunlap C."/>
            <person name="Arnold A.E."/>
            <person name="Porras-Alfaro A."/>
        </authorList>
    </citation>
    <scope>NUCLEOTIDE SEQUENCE [LARGE SCALE GENOMIC DNA]</scope>
    <source>
        <strain evidence="10 11">AZ0501</strain>
    </source>
</reference>
<dbReference type="InterPro" id="IPR004837">
    <property type="entry name" value="NaCa_Exmemb"/>
</dbReference>
<evidence type="ECO:0000256" key="6">
    <source>
        <dbReference type="ARBA" id="ARBA00023136"/>
    </source>
</evidence>
<accession>A0A261Y286</accession>
<dbReference type="GO" id="GO:0006874">
    <property type="term" value="P:intracellular calcium ion homeostasis"/>
    <property type="evidence" value="ECO:0007669"/>
    <property type="project" value="TreeGrafter"/>
</dbReference>
<keyword evidence="3" id="KW-0813">Transport</keyword>
<feature type="transmembrane region" description="Helical" evidence="8">
    <location>
        <begin position="855"/>
        <end position="877"/>
    </location>
</feature>
<feature type="transmembrane region" description="Helical" evidence="8">
    <location>
        <begin position="753"/>
        <end position="770"/>
    </location>
</feature>
<dbReference type="GO" id="GO:0008324">
    <property type="term" value="F:monoatomic cation transmembrane transporter activity"/>
    <property type="evidence" value="ECO:0007669"/>
    <property type="project" value="TreeGrafter"/>
</dbReference>
<evidence type="ECO:0000256" key="3">
    <source>
        <dbReference type="ARBA" id="ARBA00022448"/>
    </source>
</evidence>
<feature type="region of interest" description="Disordered" evidence="7">
    <location>
        <begin position="316"/>
        <end position="344"/>
    </location>
</feature>
<dbReference type="Proteomes" id="UP000242875">
    <property type="component" value="Unassembled WGS sequence"/>
</dbReference>
<feature type="transmembrane region" description="Helical" evidence="8">
    <location>
        <begin position="689"/>
        <end position="708"/>
    </location>
</feature>
<name>A0A261Y286_9FUNG</name>
<gene>
    <name evidence="10" type="ORF">BZG36_02530</name>
</gene>
<feature type="transmembrane region" description="Helical" evidence="8">
    <location>
        <begin position="830"/>
        <end position="849"/>
    </location>
</feature>
<dbReference type="EMBL" id="MVBO01000032">
    <property type="protein sequence ID" value="OZJ04702.1"/>
    <property type="molecule type" value="Genomic_DNA"/>
</dbReference>
<feature type="transmembrane region" description="Helical" evidence="8">
    <location>
        <begin position="720"/>
        <end position="741"/>
    </location>
</feature>
<dbReference type="PANTHER" id="PTHR12266">
    <property type="entry name" value="NA+/CA2+ K+ INDEPENDENT EXCHANGER"/>
    <property type="match status" value="1"/>
</dbReference>
<evidence type="ECO:0000256" key="7">
    <source>
        <dbReference type="SAM" id="MobiDB-lite"/>
    </source>
</evidence>
<dbReference type="PANTHER" id="PTHR12266:SF0">
    <property type="entry name" value="MITOCHONDRIAL SODIUM_CALCIUM EXCHANGER PROTEIN"/>
    <property type="match status" value="1"/>
</dbReference>
<dbReference type="Pfam" id="PF01699">
    <property type="entry name" value="Na_Ca_ex"/>
    <property type="match status" value="2"/>
</dbReference>
<keyword evidence="6 8" id="KW-0472">Membrane</keyword>
<dbReference type="Gene3D" id="1.20.1420.30">
    <property type="entry name" value="NCX, central ion-binding region"/>
    <property type="match status" value="2"/>
</dbReference>
<feature type="domain" description="Sodium/calcium exchanger membrane region" evidence="9">
    <location>
        <begin position="60"/>
        <end position="199"/>
    </location>
</feature>
<proteinExistence type="inferred from homology"/>
<sequence length="887" mass="97749">MDQLAGKECSLVNDIEPENRCAFAKQNCISPGLINYAELWFCKVHGAGLGAKIGSLTLLLLWLLFLFAYISVVASDFFCPNLQTISELLNLSENVAGVTFLALGNGSPDLFSTISAMSSTSPALALGELLGAAHFITTVVAGVMVIIHPFKVPRCQFLRDVIVFSFSILLVVMTLRDKRLGGWEGGMLVAMYLIYVIWVAAGDTDFNRWIPFWKRGHPVALETEQGTEGQPLISEGAASYDATNQQLLQSSNMKARSVGPIERDQEIDGHDIPQPGFETVPRRSSSFEGERHQSQDEVQTFGHRFRSSLHNIEEGLGFPWHANGQSDTDEEGNPDWSPVTPKAGIRPSLLGAIEFNDLMRLRRHQNSISTTSPLNLRRSEDSIRHRHHSKSQTNQSHHRPTPEDPSPLTRQTENASVDNAQFGPSQTPRQCTSMIPEIQLSHHQSLSDLRIDIPSTRISSRPNYLDPSIRRHSVVIAFRSAGRVKPHATYSRTTSGASSIRSSHSSVAELSIAKDQGQLVTPSTIPPDSMDESPQSSSETEPTRPSLPEAPLGDSKPYDPPSFWEQCHRTLFPTLFAWEDKSMTGKFVAIASVPILFMLILTVPVVDDDEGIDELIICEDENGEVTDFVGPASAHNDAKLPLENMEAEEQEEPGSGWNPWLLGCQVVAVPFLVSWSLFAYDLIPGYSNFICALVTIPCSGLYFLSSYYKKASRREYQRPKWFKAFCFVGFVAGVIWILLIANEVVGILQAAGIILRISEAILGLTIFALGNSLGDLVANVTVARMGYPNMALSACFGGPMLNILLGIGASTIYLELWLRKPLMVPLSPNLLVTSAGILITMMSSAVFVWMNGFRISRGLGFFWIVLYLCTTITNLVLEIRGIGDIEY</sequence>
<dbReference type="AlphaFoldDB" id="A0A261Y286"/>
<keyword evidence="11" id="KW-1185">Reference proteome</keyword>
<comment type="subcellular location">
    <subcellularLocation>
        <location evidence="1">Membrane</location>
        <topology evidence="1">Multi-pass membrane protein</topology>
    </subcellularLocation>
</comment>
<feature type="transmembrane region" description="Helical" evidence="8">
    <location>
        <begin position="181"/>
        <end position="201"/>
    </location>
</feature>
<dbReference type="OrthoDB" id="407410at2759"/>
<feature type="transmembrane region" description="Helical" evidence="8">
    <location>
        <begin position="53"/>
        <end position="72"/>
    </location>
</feature>
<evidence type="ECO:0000256" key="5">
    <source>
        <dbReference type="ARBA" id="ARBA00022989"/>
    </source>
</evidence>
<evidence type="ECO:0000256" key="8">
    <source>
        <dbReference type="SAM" id="Phobius"/>
    </source>
</evidence>
<feature type="transmembrane region" description="Helical" evidence="8">
    <location>
        <begin position="790"/>
        <end position="818"/>
    </location>
</feature>
<protein>
    <recommendedName>
        <fullName evidence="9">Sodium/calcium exchanger membrane region domain-containing protein</fullName>
    </recommendedName>
</protein>
<evidence type="ECO:0000313" key="11">
    <source>
        <dbReference type="Proteomes" id="UP000242875"/>
    </source>
</evidence>
<feature type="transmembrane region" description="Helical" evidence="8">
    <location>
        <begin position="157"/>
        <end position="175"/>
    </location>
</feature>
<feature type="transmembrane region" description="Helical" evidence="8">
    <location>
        <begin position="587"/>
        <end position="606"/>
    </location>
</feature>
<feature type="transmembrane region" description="Helical" evidence="8">
    <location>
        <begin position="129"/>
        <end position="150"/>
    </location>
</feature>
<comment type="caution">
    <text evidence="10">The sequence shown here is derived from an EMBL/GenBank/DDBJ whole genome shotgun (WGS) entry which is preliminary data.</text>
</comment>
<feature type="domain" description="Sodium/calcium exchanger membrane region" evidence="9">
    <location>
        <begin position="727"/>
        <end position="873"/>
    </location>
</feature>
<evidence type="ECO:0000259" key="9">
    <source>
        <dbReference type="Pfam" id="PF01699"/>
    </source>
</evidence>
<evidence type="ECO:0000313" key="10">
    <source>
        <dbReference type="EMBL" id="OZJ04702.1"/>
    </source>
</evidence>